<evidence type="ECO:0000256" key="2">
    <source>
        <dbReference type="ARBA" id="ARBA00022763"/>
    </source>
</evidence>
<comment type="subcellular location">
    <subcellularLocation>
        <location evidence="1">Nucleus</location>
    </subcellularLocation>
</comment>
<keyword evidence="2" id="KW-0227">DNA damage</keyword>
<keyword evidence="3" id="KW-0234">DNA repair</keyword>
<accession>A0A9N9B815</accession>
<dbReference type="GO" id="GO:0005634">
    <property type="term" value="C:nucleus"/>
    <property type="evidence" value="ECO:0007669"/>
    <property type="project" value="UniProtKB-SubCell"/>
</dbReference>
<feature type="region of interest" description="Disordered" evidence="5">
    <location>
        <begin position="219"/>
        <end position="251"/>
    </location>
</feature>
<dbReference type="GO" id="GO:0006334">
    <property type="term" value="P:nucleosome assembly"/>
    <property type="evidence" value="ECO:0007669"/>
    <property type="project" value="TreeGrafter"/>
</dbReference>
<evidence type="ECO:0000313" key="7">
    <source>
        <dbReference type="EMBL" id="CAG8558572.1"/>
    </source>
</evidence>
<organism evidence="7 8">
    <name type="scientific">Diversispora eburnea</name>
    <dbReference type="NCBI Taxonomy" id="1213867"/>
    <lineage>
        <taxon>Eukaryota</taxon>
        <taxon>Fungi</taxon>
        <taxon>Fungi incertae sedis</taxon>
        <taxon>Mucoromycota</taxon>
        <taxon>Glomeromycotina</taxon>
        <taxon>Glomeromycetes</taxon>
        <taxon>Diversisporales</taxon>
        <taxon>Diversisporaceae</taxon>
        <taxon>Diversispora</taxon>
    </lineage>
</organism>
<sequence>MPRKTTNANPSKPMNMTNASLLKFFSPIQKEPKKEAKESEKYIKEFLSKMRSELLKKRGIKNVVSIKKLMQQSQPSEKGKIWMKLLQFCDNCRPAYYGTWTKASQKISPRNPFVKDTDILNYDYDSDDDDWIVPNGYLSEDERMLDSDGSVLSSSSLPVKSVGNEKNENKPKIFEILRPIVIGPIFEEYLGDNSHHQLVEYSAKLLNVDISTSYNVFTKPPSIQHNHSTTKSTGQNKRKIKDQSSTSSSSDWMRDGAIPLLILPLNF</sequence>
<evidence type="ECO:0000259" key="6">
    <source>
        <dbReference type="Pfam" id="PF12253"/>
    </source>
</evidence>
<evidence type="ECO:0000256" key="1">
    <source>
        <dbReference type="ARBA" id="ARBA00004123"/>
    </source>
</evidence>
<dbReference type="GO" id="GO:0006281">
    <property type="term" value="P:DNA repair"/>
    <property type="evidence" value="ECO:0007669"/>
    <property type="project" value="UniProtKB-KW"/>
</dbReference>
<dbReference type="AlphaFoldDB" id="A0A9N9B815"/>
<dbReference type="Pfam" id="PF12253">
    <property type="entry name" value="CAF1A_dimeriz"/>
    <property type="match status" value="1"/>
</dbReference>
<dbReference type="PANTHER" id="PTHR15272:SF0">
    <property type="entry name" value="CHROMATIN ASSEMBLY FACTOR 1 SUBUNIT A"/>
    <property type="match status" value="1"/>
</dbReference>
<proteinExistence type="predicted"/>
<name>A0A9N9B815_9GLOM</name>
<dbReference type="EMBL" id="CAJVPK010000907">
    <property type="protein sequence ID" value="CAG8558572.1"/>
    <property type="molecule type" value="Genomic_DNA"/>
</dbReference>
<feature type="domain" description="Chromatin assembly factor 1 subunit A dimerization" evidence="6">
    <location>
        <begin position="84"/>
        <end position="132"/>
    </location>
</feature>
<feature type="compositionally biased region" description="Polar residues" evidence="5">
    <location>
        <begin position="219"/>
        <end position="235"/>
    </location>
</feature>
<protein>
    <submittedName>
        <fullName evidence="7">11390_t:CDS:1</fullName>
    </submittedName>
</protein>
<comment type="caution">
    <text evidence="7">The sequence shown here is derived from an EMBL/GenBank/DDBJ whole genome shotgun (WGS) entry which is preliminary data.</text>
</comment>
<dbReference type="OrthoDB" id="440676at2759"/>
<evidence type="ECO:0000256" key="3">
    <source>
        <dbReference type="ARBA" id="ARBA00023204"/>
    </source>
</evidence>
<evidence type="ECO:0000313" key="8">
    <source>
        <dbReference type="Proteomes" id="UP000789706"/>
    </source>
</evidence>
<keyword evidence="4" id="KW-0539">Nucleus</keyword>
<gene>
    <name evidence="7" type="ORF">DEBURN_LOCUS7469</name>
</gene>
<evidence type="ECO:0000256" key="4">
    <source>
        <dbReference type="ARBA" id="ARBA00023242"/>
    </source>
</evidence>
<dbReference type="InterPro" id="IPR022043">
    <property type="entry name" value="CAF1A_DD"/>
</dbReference>
<evidence type="ECO:0000256" key="5">
    <source>
        <dbReference type="SAM" id="MobiDB-lite"/>
    </source>
</evidence>
<dbReference type="Proteomes" id="UP000789706">
    <property type="component" value="Unassembled WGS sequence"/>
</dbReference>
<keyword evidence="8" id="KW-1185">Reference proteome</keyword>
<dbReference type="GO" id="GO:0033186">
    <property type="term" value="C:CAF-1 complex"/>
    <property type="evidence" value="ECO:0007669"/>
    <property type="project" value="TreeGrafter"/>
</dbReference>
<reference evidence="7" key="1">
    <citation type="submission" date="2021-06" db="EMBL/GenBank/DDBJ databases">
        <authorList>
            <person name="Kallberg Y."/>
            <person name="Tangrot J."/>
            <person name="Rosling A."/>
        </authorList>
    </citation>
    <scope>NUCLEOTIDE SEQUENCE</scope>
    <source>
        <strain evidence="7">AZ414A</strain>
    </source>
</reference>
<dbReference type="PANTHER" id="PTHR15272">
    <property type="entry name" value="CHROMATIN ASSEMBLY FACTOR 1 SUBUNIT A CAF-1 SUBUNIT A"/>
    <property type="match status" value="1"/>
</dbReference>